<dbReference type="AlphaFoldDB" id="A0A5S4H2Q9"/>
<dbReference type="Proteomes" id="UP000306628">
    <property type="component" value="Unassembled WGS sequence"/>
</dbReference>
<dbReference type="Gene3D" id="3.40.50.1820">
    <property type="entry name" value="alpha/beta hydrolase"/>
    <property type="match status" value="1"/>
</dbReference>
<sequence>MAGRSKPAARVRGAESGPVGGAALGGDDGHVVTGPWADWSPGYRPSPEEIDPVKDVFADPAVVTAALAYYRHPLNPALRAPDLADAQQAVMGGRITFCDVAPRIDVVDACGHFAHRERPDEVDARMLDFLGDPA</sequence>
<protein>
    <recommendedName>
        <fullName evidence="4">Alpha/beta hydrolase</fullName>
    </recommendedName>
</protein>
<organism evidence="2 3">
    <name type="scientific">Nonomuraea zeae</name>
    <dbReference type="NCBI Taxonomy" id="1642303"/>
    <lineage>
        <taxon>Bacteria</taxon>
        <taxon>Bacillati</taxon>
        <taxon>Actinomycetota</taxon>
        <taxon>Actinomycetes</taxon>
        <taxon>Streptosporangiales</taxon>
        <taxon>Streptosporangiaceae</taxon>
        <taxon>Nonomuraea</taxon>
    </lineage>
</organism>
<feature type="region of interest" description="Disordered" evidence="1">
    <location>
        <begin position="1"/>
        <end position="45"/>
    </location>
</feature>
<evidence type="ECO:0000313" key="2">
    <source>
        <dbReference type="EMBL" id="TMR33090.1"/>
    </source>
</evidence>
<dbReference type="SUPFAM" id="SSF53474">
    <property type="entry name" value="alpha/beta-Hydrolases"/>
    <property type="match status" value="1"/>
</dbReference>
<evidence type="ECO:0000256" key="1">
    <source>
        <dbReference type="SAM" id="MobiDB-lite"/>
    </source>
</evidence>
<dbReference type="RefSeq" id="WP_138691455.1">
    <property type="nucleotide sequence ID" value="NZ_JBHSAZ010000089.1"/>
</dbReference>
<reference evidence="2 3" key="1">
    <citation type="submission" date="2019-05" db="EMBL/GenBank/DDBJ databases">
        <title>Draft genome sequence of Nonomuraea zeae DSM 100528.</title>
        <authorList>
            <person name="Saricaoglu S."/>
            <person name="Isik K."/>
        </authorList>
    </citation>
    <scope>NUCLEOTIDE SEQUENCE [LARGE SCALE GENOMIC DNA]</scope>
    <source>
        <strain evidence="2 3">DSM 100528</strain>
    </source>
</reference>
<evidence type="ECO:0000313" key="3">
    <source>
        <dbReference type="Proteomes" id="UP000306628"/>
    </source>
</evidence>
<dbReference type="EMBL" id="VCKX01000061">
    <property type="protein sequence ID" value="TMR33090.1"/>
    <property type="molecule type" value="Genomic_DNA"/>
</dbReference>
<evidence type="ECO:0008006" key="4">
    <source>
        <dbReference type="Google" id="ProtNLM"/>
    </source>
</evidence>
<keyword evidence="3" id="KW-1185">Reference proteome</keyword>
<dbReference type="OrthoDB" id="2987348at2"/>
<comment type="caution">
    <text evidence="2">The sequence shown here is derived from an EMBL/GenBank/DDBJ whole genome shotgun (WGS) entry which is preliminary data.</text>
</comment>
<name>A0A5S4H2Q9_9ACTN</name>
<proteinExistence type="predicted"/>
<accession>A0A5S4H2Q9</accession>
<gene>
    <name evidence="2" type="ORF">ETD85_21025</name>
</gene>
<dbReference type="InterPro" id="IPR029058">
    <property type="entry name" value="AB_hydrolase_fold"/>
</dbReference>